<evidence type="ECO:0000256" key="1">
    <source>
        <dbReference type="SAM" id="MobiDB-lite"/>
    </source>
</evidence>
<feature type="region of interest" description="Disordered" evidence="1">
    <location>
        <begin position="1"/>
        <end position="75"/>
    </location>
</feature>
<evidence type="ECO:0000313" key="2">
    <source>
        <dbReference type="EMBL" id="EZA58286.1"/>
    </source>
</evidence>
<gene>
    <name evidence="2" type="ORF">X777_01243</name>
</gene>
<dbReference type="Proteomes" id="UP000053097">
    <property type="component" value="Unassembled WGS sequence"/>
</dbReference>
<feature type="compositionally biased region" description="Basic and acidic residues" evidence="1">
    <location>
        <begin position="11"/>
        <end position="21"/>
    </location>
</feature>
<name>A0A026WRG8_OOCBI</name>
<dbReference type="AlphaFoldDB" id="A0A026WRG8"/>
<feature type="compositionally biased region" description="Basic residues" evidence="1">
    <location>
        <begin position="1"/>
        <end position="10"/>
    </location>
</feature>
<keyword evidence="3" id="KW-1185">Reference proteome</keyword>
<dbReference type="EMBL" id="KK107128">
    <property type="protein sequence ID" value="EZA58286.1"/>
    <property type="molecule type" value="Genomic_DNA"/>
</dbReference>
<sequence>YPWLRRPRGFPAKDRKRDRTGARHGPCRQPRHRKREREREECKVERTTRDSGSSSSNRTATARVPSRTASGDHARDELMIFDACNDVTIKIPSSTL</sequence>
<feature type="non-terminal residue" evidence="2">
    <location>
        <position position="1"/>
    </location>
</feature>
<feature type="compositionally biased region" description="Basic and acidic residues" evidence="1">
    <location>
        <begin position="37"/>
        <end position="49"/>
    </location>
</feature>
<accession>A0A026WRG8</accession>
<feature type="compositionally biased region" description="Polar residues" evidence="1">
    <location>
        <begin position="50"/>
        <end position="60"/>
    </location>
</feature>
<reference evidence="2 3" key="1">
    <citation type="journal article" date="2014" name="Curr. Biol.">
        <title>The genome of the clonal raider ant Cerapachys biroi.</title>
        <authorList>
            <person name="Oxley P.R."/>
            <person name="Ji L."/>
            <person name="Fetter-Pruneda I."/>
            <person name="McKenzie S.K."/>
            <person name="Li C."/>
            <person name="Hu H."/>
            <person name="Zhang G."/>
            <person name="Kronauer D.J."/>
        </authorList>
    </citation>
    <scope>NUCLEOTIDE SEQUENCE [LARGE SCALE GENOMIC DNA]</scope>
</reference>
<proteinExistence type="predicted"/>
<protein>
    <submittedName>
        <fullName evidence="2">Uncharacterized protein</fullName>
    </submittedName>
</protein>
<evidence type="ECO:0000313" key="3">
    <source>
        <dbReference type="Proteomes" id="UP000053097"/>
    </source>
</evidence>
<organism evidence="2 3">
    <name type="scientific">Ooceraea biroi</name>
    <name type="common">Clonal raider ant</name>
    <name type="synonym">Cerapachys biroi</name>
    <dbReference type="NCBI Taxonomy" id="2015173"/>
    <lineage>
        <taxon>Eukaryota</taxon>
        <taxon>Metazoa</taxon>
        <taxon>Ecdysozoa</taxon>
        <taxon>Arthropoda</taxon>
        <taxon>Hexapoda</taxon>
        <taxon>Insecta</taxon>
        <taxon>Pterygota</taxon>
        <taxon>Neoptera</taxon>
        <taxon>Endopterygota</taxon>
        <taxon>Hymenoptera</taxon>
        <taxon>Apocrita</taxon>
        <taxon>Aculeata</taxon>
        <taxon>Formicoidea</taxon>
        <taxon>Formicidae</taxon>
        <taxon>Dorylinae</taxon>
        <taxon>Ooceraea</taxon>
    </lineage>
</organism>
<feature type="compositionally biased region" description="Basic residues" evidence="1">
    <location>
        <begin position="25"/>
        <end position="36"/>
    </location>
</feature>